<comment type="caution">
    <text evidence="1">The sequence shown here is derived from an EMBL/GenBank/DDBJ whole genome shotgun (WGS) entry which is preliminary data.</text>
</comment>
<name>A0A1E3RJE7_MYCFV</name>
<dbReference type="InterPro" id="IPR011042">
    <property type="entry name" value="6-blade_b-propeller_TolB-like"/>
</dbReference>
<keyword evidence="2" id="KW-1185">Reference proteome</keyword>
<protein>
    <submittedName>
        <fullName evidence="1">Uncharacterized protein</fullName>
    </submittedName>
</protein>
<gene>
    <name evidence="1" type="ORF">BHQ18_13985</name>
</gene>
<sequence length="275" mass="28219">MLSTLALTVAAGCSSESSPTNLAADVPVQTGQQSVLFDAIGASSLAVDAKNTLYMGGSIGILTYTRGEERPKPLPHTRFGVSTLAVAPDGALYFVTLEHQVQTLKPGSTTPEPLPFGELREWSGLAVSRDGTVYLGDNSRDVLLKLAPGAQSPTEVPVSGASELGHLVIDADDNLYASSEGKIVKIAKDATTAEVVEGAPADAGGLAVDAAGNLYATDVKAGTVSRMPAGGGDWVQLPFNDIQSPTRIAVDGDGNVYVVAAIRGEGLKVVSLTAK</sequence>
<proteinExistence type="predicted"/>
<organism evidence="1 2">
    <name type="scientific">Mycolicibacterium flavescens</name>
    <name type="common">Mycobacterium flavescens</name>
    <dbReference type="NCBI Taxonomy" id="1776"/>
    <lineage>
        <taxon>Bacteria</taxon>
        <taxon>Bacillati</taxon>
        <taxon>Actinomycetota</taxon>
        <taxon>Actinomycetes</taxon>
        <taxon>Mycobacteriales</taxon>
        <taxon>Mycobacteriaceae</taxon>
        <taxon>Mycolicibacterium</taxon>
    </lineage>
</organism>
<dbReference type="Gene3D" id="2.120.10.30">
    <property type="entry name" value="TolB, C-terminal domain"/>
    <property type="match status" value="1"/>
</dbReference>
<dbReference type="PANTHER" id="PTHR40274">
    <property type="entry name" value="VIRGINIAMYCIN B LYASE"/>
    <property type="match status" value="1"/>
</dbReference>
<dbReference type="PANTHER" id="PTHR40274:SF3">
    <property type="entry name" value="VIRGINIAMYCIN B LYASE"/>
    <property type="match status" value="1"/>
</dbReference>
<dbReference type="InterPro" id="IPR051344">
    <property type="entry name" value="Vgb"/>
</dbReference>
<evidence type="ECO:0000313" key="1">
    <source>
        <dbReference type="EMBL" id="ODQ89527.1"/>
    </source>
</evidence>
<reference evidence="2" key="1">
    <citation type="submission" date="2016-09" db="EMBL/GenBank/DDBJ databases">
        <authorList>
            <person name="Greninger A.L."/>
            <person name="Jerome K.R."/>
            <person name="Mcnair B."/>
            <person name="Wallis C."/>
            <person name="Fang F."/>
        </authorList>
    </citation>
    <scope>NUCLEOTIDE SEQUENCE [LARGE SCALE GENOMIC DNA]</scope>
    <source>
        <strain evidence="2">M6</strain>
    </source>
</reference>
<dbReference type="EMBL" id="MIHA01000009">
    <property type="protein sequence ID" value="ODQ89527.1"/>
    <property type="molecule type" value="Genomic_DNA"/>
</dbReference>
<dbReference type="AlphaFoldDB" id="A0A1E3RJE7"/>
<dbReference type="Proteomes" id="UP000094053">
    <property type="component" value="Unassembled WGS sequence"/>
</dbReference>
<accession>A0A1E3RJE7</accession>
<evidence type="ECO:0000313" key="2">
    <source>
        <dbReference type="Proteomes" id="UP000094053"/>
    </source>
</evidence>
<dbReference type="STRING" id="1776.BHQ18_13985"/>
<dbReference type="SUPFAM" id="SSF101898">
    <property type="entry name" value="NHL repeat"/>
    <property type="match status" value="1"/>
</dbReference>